<accession>A0ABU8NTK9</accession>
<gene>
    <name evidence="3" type="ORF">WAE58_24400</name>
</gene>
<feature type="chain" id="PRO_5046512940" evidence="1">
    <location>
        <begin position="32"/>
        <end position="253"/>
    </location>
</feature>
<protein>
    <submittedName>
        <fullName evidence="3">ThuA domain-containing protein</fullName>
    </submittedName>
</protein>
<dbReference type="InterPro" id="IPR029062">
    <property type="entry name" value="Class_I_gatase-like"/>
</dbReference>
<dbReference type="SUPFAM" id="SSF52317">
    <property type="entry name" value="Class I glutamine amidotransferase-like"/>
    <property type="match status" value="1"/>
</dbReference>
<proteinExistence type="predicted"/>
<sequence>MKITTRNHSLAKALTMLSLILIMFSATSASAKKNPRILVFCKTAGFHHDAIAVGTTAIIKLGAENNFDVDTTTNSEKFTADNLKNYKAVVFFNTTGDVLNDTQQAVFEKYIQGGGNFVGVHAATDTEYDWPWYGKLVGAYFVSHPSQQEASLNVTNRNHISTKHLPEVWKRKDEWYNFKWVADGLNVLISIDEKSYDAGKAKMGDKHPMAWYHEYDGGRAFYTELGHTDESYADPLYLKHLLGGIKYALGVKK</sequence>
<keyword evidence="4" id="KW-1185">Reference proteome</keyword>
<dbReference type="Proteomes" id="UP001378956">
    <property type="component" value="Unassembled WGS sequence"/>
</dbReference>
<dbReference type="PANTHER" id="PTHR40469">
    <property type="entry name" value="SECRETED GLYCOSYL HYDROLASE"/>
    <property type="match status" value="1"/>
</dbReference>
<organism evidence="3 4">
    <name type="scientific">Pedobacter panaciterrae</name>
    <dbReference type="NCBI Taxonomy" id="363849"/>
    <lineage>
        <taxon>Bacteria</taxon>
        <taxon>Pseudomonadati</taxon>
        <taxon>Bacteroidota</taxon>
        <taxon>Sphingobacteriia</taxon>
        <taxon>Sphingobacteriales</taxon>
        <taxon>Sphingobacteriaceae</taxon>
        <taxon>Pedobacter</taxon>
    </lineage>
</organism>
<dbReference type="EMBL" id="JBBEUB010000013">
    <property type="protein sequence ID" value="MEJ2905607.1"/>
    <property type="molecule type" value="Genomic_DNA"/>
</dbReference>
<feature type="domain" description="ThuA-like" evidence="2">
    <location>
        <begin position="36"/>
        <end position="248"/>
    </location>
</feature>
<dbReference type="InterPro" id="IPR029010">
    <property type="entry name" value="ThuA-like"/>
</dbReference>
<keyword evidence="1" id="KW-0732">Signal</keyword>
<evidence type="ECO:0000256" key="1">
    <source>
        <dbReference type="SAM" id="SignalP"/>
    </source>
</evidence>
<reference evidence="3 4" key="1">
    <citation type="submission" date="2024-03" db="EMBL/GenBank/DDBJ databases">
        <title>Sequence of Lycoming College Course Isolates.</title>
        <authorList>
            <person name="Plotts O."/>
            <person name="Newman J."/>
        </authorList>
    </citation>
    <scope>NUCLEOTIDE SEQUENCE [LARGE SCALE GENOMIC DNA]</scope>
    <source>
        <strain evidence="3 4">CJB-3</strain>
    </source>
</reference>
<evidence type="ECO:0000313" key="3">
    <source>
        <dbReference type="EMBL" id="MEJ2905607.1"/>
    </source>
</evidence>
<dbReference type="Pfam" id="PF06283">
    <property type="entry name" value="ThuA"/>
    <property type="match status" value="1"/>
</dbReference>
<evidence type="ECO:0000259" key="2">
    <source>
        <dbReference type="Pfam" id="PF06283"/>
    </source>
</evidence>
<name>A0ABU8NTK9_9SPHI</name>
<dbReference type="Gene3D" id="3.40.50.880">
    <property type="match status" value="1"/>
</dbReference>
<dbReference type="RefSeq" id="WP_337717983.1">
    <property type="nucleotide sequence ID" value="NZ_JBBEUB010000013.1"/>
</dbReference>
<evidence type="ECO:0000313" key="4">
    <source>
        <dbReference type="Proteomes" id="UP001378956"/>
    </source>
</evidence>
<comment type="caution">
    <text evidence="3">The sequence shown here is derived from an EMBL/GenBank/DDBJ whole genome shotgun (WGS) entry which is preliminary data.</text>
</comment>
<feature type="signal peptide" evidence="1">
    <location>
        <begin position="1"/>
        <end position="31"/>
    </location>
</feature>
<dbReference type="PANTHER" id="PTHR40469:SF2">
    <property type="entry name" value="GALACTOSE-BINDING DOMAIN-LIKE SUPERFAMILY PROTEIN"/>
    <property type="match status" value="1"/>
</dbReference>